<keyword evidence="4" id="KW-0238">DNA-binding</keyword>
<comment type="similarity">
    <text evidence="1">Belongs to the sigma-70 factor family. ECF subfamily.</text>
</comment>
<dbReference type="PANTHER" id="PTHR43133">
    <property type="entry name" value="RNA POLYMERASE ECF-TYPE SIGMA FACTO"/>
    <property type="match status" value="1"/>
</dbReference>
<evidence type="ECO:0000256" key="2">
    <source>
        <dbReference type="ARBA" id="ARBA00023015"/>
    </source>
</evidence>
<dbReference type="SUPFAM" id="SSF88659">
    <property type="entry name" value="Sigma3 and sigma4 domains of RNA polymerase sigma factors"/>
    <property type="match status" value="1"/>
</dbReference>
<dbReference type="GO" id="GO:0016987">
    <property type="term" value="F:sigma factor activity"/>
    <property type="evidence" value="ECO:0007669"/>
    <property type="project" value="UniProtKB-KW"/>
</dbReference>
<gene>
    <name evidence="7" type="ORF">FPZ12_007010</name>
</gene>
<dbReference type="InterPro" id="IPR036388">
    <property type="entry name" value="WH-like_DNA-bd_sf"/>
</dbReference>
<dbReference type="Pfam" id="PF04542">
    <property type="entry name" value="Sigma70_r2"/>
    <property type="match status" value="1"/>
</dbReference>
<dbReference type="OrthoDB" id="265863at2"/>
<dbReference type="Gene3D" id="1.10.1740.10">
    <property type="match status" value="1"/>
</dbReference>
<evidence type="ECO:0000259" key="6">
    <source>
        <dbReference type="Pfam" id="PF04542"/>
    </source>
</evidence>
<dbReference type="InterPro" id="IPR014284">
    <property type="entry name" value="RNA_pol_sigma-70_dom"/>
</dbReference>
<dbReference type="InterPro" id="IPR013325">
    <property type="entry name" value="RNA_pol_sigma_r2"/>
</dbReference>
<sequence length="241" mass="26449">MLVRTGDIGIWRWLTASVSGESGILPAPDEERSLRAGANGVTEVHTAEADPPWEGLRGPELFAACLNAAREGNKKGLNRLVRELTPLVWNVARGHGLDAHSAEDVVQTVWLALLSHLEQLREPKALAGWLVTTARHEAQRVNGRKAPPVPLTDEMTESVPSTLPAPEAEVLRTERDRKIWAAFSKLPARCQRLLRLTVLDGRAEYRVVAETLQMPRGSIGPNRGRCLKTMRELLNSEGGSA</sequence>
<proteinExistence type="inferred from homology"/>
<protein>
    <submittedName>
        <fullName evidence="7">Sigma-70 family RNA polymerase sigma factor</fullName>
    </submittedName>
</protein>
<evidence type="ECO:0000313" key="7">
    <source>
        <dbReference type="EMBL" id="KAA9164989.1"/>
    </source>
</evidence>
<reference evidence="7" key="1">
    <citation type="submission" date="2019-09" db="EMBL/GenBank/DDBJ databases">
        <authorList>
            <person name="Teo W.F.A."/>
            <person name="Duangmal K."/>
        </authorList>
    </citation>
    <scope>NUCLEOTIDE SEQUENCE [LARGE SCALE GENOMIC DNA]</scope>
    <source>
        <strain evidence="7">K81G1</strain>
    </source>
</reference>
<accession>A0A5N0VF70</accession>
<organism evidence="7 8">
    <name type="scientific">Amycolatopsis acidicola</name>
    <dbReference type="NCBI Taxonomy" id="2596893"/>
    <lineage>
        <taxon>Bacteria</taxon>
        <taxon>Bacillati</taxon>
        <taxon>Actinomycetota</taxon>
        <taxon>Actinomycetes</taxon>
        <taxon>Pseudonocardiales</taxon>
        <taxon>Pseudonocardiaceae</taxon>
        <taxon>Amycolatopsis</taxon>
    </lineage>
</organism>
<dbReference type="InterPro" id="IPR007627">
    <property type="entry name" value="RNA_pol_sigma70_r2"/>
</dbReference>
<name>A0A5N0VF70_9PSEU</name>
<evidence type="ECO:0000256" key="5">
    <source>
        <dbReference type="ARBA" id="ARBA00023163"/>
    </source>
</evidence>
<evidence type="ECO:0000256" key="1">
    <source>
        <dbReference type="ARBA" id="ARBA00010641"/>
    </source>
</evidence>
<dbReference type="GO" id="GO:0006352">
    <property type="term" value="P:DNA-templated transcription initiation"/>
    <property type="evidence" value="ECO:0007669"/>
    <property type="project" value="InterPro"/>
</dbReference>
<keyword evidence="5" id="KW-0804">Transcription</keyword>
<dbReference type="SUPFAM" id="SSF88946">
    <property type="entry name" value="Sigma2 domain of RNA polymerase sigma factors"/>
    <property type="match status" value="1"/>
</dbReference>
<comment type="caution">
    <text evidence="7">The sequence shown here is derived from an EMBL/GenBank/DDBJ whole genome shotgun (WGS) entry which is preliminary data.</text>
</comment>
<dbReference type="InterPro" id="IPR039425">
    <property type="entry name" value="RNA_pol_sigma-70-like"/>
</dbReference>
<evidence type="ECO:0000256" key="4">
    <source>
        <dbReference type="ARBA" id="ARBA00023125"/>
    </source>
</evidence>
<evidence type="ECO:0000256" key="3">
    <source>
        <dbReference type="ARBA" id="ARBA00023082"/>
    </source>
</evidence>
<dbReference type="AlphaFoldDB" id="A0A5N0VF70"/>
<evidence type="ECO:0000313" key="8">
    <source>
        <dbReference type="Proteomes" id="UP000319769"/>
    </source>
</evidence>
<feature type="domain" description="RNA polymerase sigma-70 region 2" evidence="6">
    <location>
        <begin position="80"/>
        <end position="139"/>
    </location>
</feature>
<dbReference type="InterPro" id="IPR013324">
    <property type="entry name" value="RNA_pol_sigma_r3/r4-like"/>
</dbReference>
<dbReference type="EMBL" id="VMNW02000006">
    <property type="protein sequence ID" value="KAA9164989.1"/>
    <property type="molecule type" value="Genomic_DNA"/>
</dbReference>
<dbReference type="Proteomes" id="UP000319769">
    <property type="component" value="Unassembled WGS sequence"/>
</dbReference>
<dbReference type="NCBIfam" id="TIGR02937">
    <property type="entry name" value="sigma70-ECF"/>
    <property type="match status" value="1"/>
</dbReference>
<dbReference type="GO" id="GO:0003677">
    <property type="term" value="F:DNA binding"/>
    <property type="evidence" value="ECO:0007669"/>
    <property type="project" value="UniProtKB-KW"/>
</dbReference>
<keyword evidence="2" id="KW-0805">Transcription regulation</keyword>
<keyword evidence="8" id="KW-1185">Reference proteome</keyword>
<keyword evidence="3" id="KW-0731">Sigma factor</keyword>
<dbReference type="Gene3D" id="1.10.10.10">
    <property type="entry name" value="Winged helix-like DNA-binding domain superfamily/Winged helix DNA-binding domain"/>
    <property type="match status" value="1"/>
</dbReference>
<dbReference type="PANTHER" id="PTHR43133:SF8">
    <property type="entry name" value="RNA POLYMERASE SIGMA FACTOR HI_1459-RELATED"/>
    <property type="match status" value="1"/>
</dbReference>